<dbReference type="PANTHER" id="PTHR34985">
    <property type="entry name" value="SLR0554 PROTEIN"/>
    <property type="match status" value="1"/>
</dbReference>
<evidence type="ECO:0000259" key="2">
    <source>
        <dbReference type="Pfam" id="PF05272"/>
    </source>
</evidence>
<evidence type="ECO:0000313" key="6">
    <source>
        <dbReference type="Proteomes" id="UP001271249"/>
    </source>
</evidence>
<evidence type="ECO:0000259" key="3">
    <source>
        <dbReference type="Pfam" id="PF08708"/>
    </source>
</evidence>
<comment type="caution">
    <text evidence="5">The sequence shown here is derived from an EMBL/GenBank/DDBJ whole genome shotgun (WGS) entry which is preliminary data.</text>
</comment>
<feature type="domain" description="Primase C-terminal 1" evidence="3">
    <location>
        <begin position="282"/>
        <end position="338"/>
    </location>
</feature>
<dbReference type="Proteomes" id="UP001271249">
    <property type="component" value="Unassembled WGS sequence"/>
</dbReference>
<evidence type="ECO:0000259" key="4">
    <source>
        <dbReference type="Pfam" id="PF22548"/>
    </source>
</evidence>
<reference evidence="5 6" key="1">
    <citation type="submission" date="2023-08" db="EMBL/GenBank/DDBJ databases">
        <title>Implementing the SeqCode for naming new Mesorhizobium species isolated from Vachellia karroo root nodules.</title>
        <authorList>
            <person name="Van Lill M."/>
        </authorList>
    </citation>
    <scope>NUCLEOTIDE SEQUENCE [LARGE SCALE GENOMIC DNA]</scope>
    <source>
        <strain evidence="5 6">VK22B</strain>
    </source>
</reference>
<protein>
    <submittedName>
        <fullName evidence="5">VapE family protein</fullName>
    </submittedName>
</protein>
<organism evidence="5 6">
    <name type="scientific">Mesorhizobium captivum</name>
    <dbReference type="NCBI Taxonomy" id="3072319"/>
    <lineage>
        <taxon>Bacteria</taxon>
        <taxon>Pseudomonadati</taxon>
        <taxon>Pseudomonadota</taxon>
        <taxon>Alphaproteobacteria</taxon>
        <taxon>Hyphomicrobiales</taxon>
        <taxon>Phyllobacteriaceae</taxon>
        <taxon>Mesorhizobium</taxon>
    </lineage>
</organism>
<evidence type="ECO:0000256" key="1">
    <source>
        <dbReference type="SAM" id="MobiDB-lite"/>
    </source>
</evidence>
<dbReference type="PANTHER" id="PTHR34985:SF1">
    <property type="entry name" value="SLR0554 PROTEIN"/>
    <property type="match status" value="1"/>
</dbReference>
<feature type="domain" description="Virulence-associated protein E-like" evidence="2">
    <location>
        <begin position="464"/>
        <end position="679"/>
    </location>
</feature>
<feature type="region of interest" description="Disordered" evidence="1">
    <location>
        <begin position="242"/>
        <end position="265"/>
    </location>
</feature>
<name>A0ABU4ZAG8_9HYPH</name>
<accession>A0ABU4ZAG8</accession>
<dbReference type="Pfam" id="PF05272">
    <property type="entry name" value="VapE-like_dom"/>
    <property type="match status" value="1"/>
</dbReference>
<sequence>MADHIAKTTGLSTKKLWDYFKGYEHAHGVFELDTKGTGKKVEGKAYTVKRPITQKDWAEHLRGGTKGIGVIPLIEDNTVVWGCIDVDDYSISPPELSKQIAEKGYPLTVFRSKSGGSHLICFVSTAIPAEAMVSRLRWMAKELGYKPTIEIFPKQTSREIDPETGKPEIGNWLNMPYYGGKHTQRFAIVNGEPLTTPEQCEAHLDAVVPTGEDFMAAWPELGAGWEADDDTNDDEAMQLEPDTAETPLTSPERTEQKATEAPSGALFADGPPCLQMWAERGGFKDGNRNNLMFNVATYAKLKHPNDWQEHLSTYNQLLADPPLTEKELRQTVQKSGRRRDYAYACKQPFLAKFCQRDVCLTRTHGIAKGGFFLNKDKKPVKDNQSNIRIALSRIGVSLSHDAFDNRMLVEGLDRIGPYLDDPAADHLWLLIDAAFKFRPSKSFFETVLREEARRNGFHPVLEYLDALKWDEKPRLDTWLIDYAGAEDTPFVRAVSSIHLIAAVRRVREPGCKYDEMLILEGEQGTNKSSALAIMAVHDDWFSDDLPLNKGSKEVIEALSGRWILEAAELNKMRTTDVEHLKSLLSRRRDRARLSYDRMVSDVPRQSVLFGTTNSEKYLYDQTGNRRYWPVRVGRFDLQKLLANRDQLWAEAAAREKKGESIRLDPKLWDVAAAEQKKREVDEPYAAILDAALTGSDGKPMNGRIMSLDVWRILRVPEKDHSPHLGTRMGRAMKEIGFTTKQMRYPTAKDSPMWFYVRGQTKEEQEKLIYAQWDRDRGRVTVQYFNRAESRLLYQDRDL</sequence>
<dbReference type="InterPro" id="IPR054347">
    <property type="entry name" value="TOTE_primase"/>
</dbReference>
<gene>
    <name evidence="5" type="ORF">RFN29_25725</name>
</gene>
<dbReference type="RefSeq" id="WP_320228757.1">
    <property type="nucleotide sequence ID" value="NZ_JAVIJC010000032.1"/>
</dbReference>
<evidence type="ECO:0000313" key="5">
    <source>
        <dbReference type="EMBL" id="MDX8494962.1"/>
    </source>
</evidence>
<feature type="domain" description="TOTE conflict system primase" evidence="4">
    <location>
        <begin position="49"/>
        <end position="184"/>
    </location>
</feature>
<dbReference type="Pfam" id="PF22548">
    <property type="entry name" value="AEP-TOTE"/>
    <property type="match status" value="1"/>
</dbReference>
<dbReference type="InterPro" id="IPR007936">
    <property type="entry name" value="VapE-like_dom"/>
</dbReference>
<proteinExistence type="predicted"/>
<dbReference type="Pfam" id="PF08708">
    <property type="entry name" value="PriCT_1"/>
    <property type="match status" value="1"/>
</dbReference>
<keyword evidence="6" id="KW-1185">Reference proteome</keyword>
<dbReference type="EMBL" id="JAVIJC010000032">
    <property type="protein sequence ID" value="MDX8494962.1"/>
    <property type="molecule type" value="Genomic_DNA"/>
</dbReference>
<dbReference type="InterPro" id="IPR014820">
    <property type="entry name" value="PriCT_1"/>
</dbReference>